<feature type="compositionally biased region" description="Basic and acidic residues" evidence="6">
    <location>
        <begin position="295"/>
        <end position="304"/>
    </location>
</feature>
<accession>A0A0U1LWN3</accession>
<dbReference type="Gene3D" id="1.20.144.10">
    <property type="entry name" value="Phosphatidic acid phosphatase type 2/haloperoxidase"/>
    <property type="match status" value="1"/>
</dbReference>
<keyword evidence="5 7" id="KW-0472">Membrane</keyword>
<evidence type="ECO:0000256" key="2">
    <source>
        <dbReference type="ARBA" id="ARBA00008816"/>
    </source>
</evidence>
<feature type="transmembrane region" description="Helical" evidence="7">
    <location>
        <begin position="197"/>
        <end position="219"/>
    </location>
</feature>
<dbReference type="OrthoDB" id="10030083at2759"/>
<keyword evidence="3 7" id="KW-0812">Transmembrane</keyword>
<name>A0A0U1LWN3_TALIS</name>
<dbReference type="PANTHER" id="PTHR10165">
    <property type="entry name" value="LIPID PHOSPHATE PHOSPHATASE"/>
    <property type="match status" value="1"/>
</dbReference>
<dbReference type="OMA" id="HDLCQVT"/>
<evidence type="ECO:0000256" key="1">
    <source>
        <dbReference type="ARBA" id="ARBA00004141"/>
    </source>
</evidence>
<keyword evidence="10" id="KW-1185">Reference proteome</keyword>
<comment type="subcellular location">
    <subcellularLocation>
        <location evidence="1">Membrane</location>
        <topology evidence="1">Multi-pass membrane protein</topology>
    </subcellularLocation>
</comment>
<dbReference type="InterPro" id="IPR000326">
    <property type="entry name" value="PAP2/HPO"/>
</dbReference>
<dbReference type="PANTHER" id="PTHR10165:SF35">
    <property type="entry name" value="RE23632P"/>
    <property type="match status" value="1"/>
</dbReference>
<protein>
    <submittedName>
        <fullName evidence="9">Putative diacylglycerol pyrophosphate phosphatase 1</fullName>
    </submittedName>
</protein>
<dbReference type="Proteomes" id="UP000054383">
    <property type="component" value="Unassembled WGS sequence"/>
</dbReference>
<dbReference type="GO" id="GO:0046839">
    <property type="term" value="P:phospholipid dephosphorylation"/>
    <property type="evidence" value="ECO:0007669"/>
    <property type="project" value="TreeGrafter"/>
</dbReference>
<dbReference type="Pfam" id="PF01569">
    <property type="entry name" value="PAP2"/>
    <property type="match status" value="1"/>
</dbReference>
<dbReference type="SUPFAM" id="SSF48317">
    <property type="entry name" value="Acid phosphatase/Vanadium-dependent haloperoxidase"/>
    <property type="match status" value="1"/>
</dbReference>
<evidence type="ECO:0000256" key="5">
    <source>
        <dbReference type="ARBA" id="ARBA00023136"/>
    </source>
</evidence>
<evidence type="ECO:0000256" key="6">
    <source>
        <dbReference type="SAM" id="MobiDB-lite"/>
    </source>
</evidence>
<dbReference type="GO" id="GO:0006644">
    <property type="term" value="P:phospholipid metabolic process"/>
    <property type="evidence" value="ECO:0007669"/>
    <property type="project" value="InterPro"/>
</dbReference>
<organism evidence="9 10">
    <name type="scientific">Talaromyces islandicus</name>
    <name type="common">Penicillium islandicum</name>
    <dbReference type="NCBI Taxonomy" id="28573"/>
    <lineage>
        <taxon>Eukaryota</taxon>
        <taxon>Fungi</taxon>
        <taxon>Dikarya</taxon>
        <taxon>Ascomycota</taxon>
        <taxon>Pezizomycotina</taxon>
        <taxon>Eurotiomycetes</taxon>
        <taxon>Eurotiomycetidae</taxon>
        <taxon>Eurotiales</taxon>
        <taxon>Trichocomaceae</taxon>
        <taxon>Talaromyces</taxon>
        <taxon>Talaromyces sect. Islandici</taxon>
    </lineage>
</organism>
<evidence type="ECO:0000256" key="3">
    <source>
        <dbReference type="ARBA" id="ARBA00022692"/>
    </source>
</evidence>
<dbReference type="GO" id="GO:0016020">
    <property type="term" value="C:membrane"/>
    <property type="evidence" value="ECO:0007669"/>
    <property type="project" value="UniProtKB-SubCell"/>
</dbReference>
<dbReference type="EMBL" id="CVMT01000003">
    <property type="protein sequence ID" value="CRG87827.1"/>
    <property type="molecule type" value="Genomic_DNA"/>
</dbReference>
<evidence type="ECO:0000313" key="9">
    <source>
        <dbReference type="EMBL" id="CRG87827.1"/>
    </source>
</evidence>
<evidence type="ECO:0000256" key="4">
    <source>
        <dbReference type="ARBA" id="ARBA00022989"/>
    </source>
</evidence>
<dbReference type="AlphaFoldDB" id="A0A0U1LWN3"/>
<dbReference type="STRING" id="28573.A0A0U1LWN3"/>
<feature type="transmembrane region" description="Helical" evidence="7">
    <location>
        <begin position="68"/>
        <end position="90"/>
    </location>
</feature>
<feature type="domain" description="Phosphatidic acid phosphatase type 2/haloperoxidase" evidence="8">
    <location>
        <begin position="100"/>
        <end position="243"/>
    </location>
</feature>
<dbReference type="InterPro" id="IPR043216">
    <property type="entry name" value="PAP-like"/>
</dbReference>
<comment type="similarity">
    <text evidence="2">Belongs to the PA-phosphatase related phosphoesterase family.</text>
</comment>
<dbReference type="InterPro" id="IPR036938">
    <property type="entry name" value="PAP2/HPO_sf"/>
</dbReference>
<keyword evidence="4 7" id="KW-1133">Transmembrane helix</keyword>
<dbReference type="GO" id="GO:0008195">
    <property type="term" value="F:phosphatidate phosphatase activity"/>
    <property type="evidence" value="ECO:0007669"/>
    <property type="project" value="TreeGrafter"/>
</dbReference>
<feature type="transmembrane region" description="Helical" evidence="7">
    <location>
        <begin position="21"/>
        <end position="42"/>
    </location>
</feature>
<feature type="region of interest" description="Disordered" evidence="6">
    <location>
        <begin position="277"/>
        <end position="326"/>
    </location>
</feature>
<gene>
    <name evidence="9" type="ORF">PISL3812_04848</name>
</gene>
<feature type="transmembrane region" description="Helical" evidence="7">
    <location>
        <begin position="225"/>
        <end position="243"/>
    </location>
</feature>
<dbReference type="SMART" id="SM00014">
    <property type="entry name" value="acidPPc"/>
    <property type="match status" value="1"/>
</dbReference>
<proteinExistence type="inferred from homology"/>
<sequence length="326" mass="36443">MSLAHQPGARGALARFFRRTYVAELVALGLVAAAFALIQVFVTPFHRVFYLDDMSIQYPFTKFERVPLLWSIVYSAVFPVVCLIAWSIVFRPSAYKFHITLLAQIASLMTTPLITDIIKNTVGRPRPDLISRCRPQRGTPDHELLTISICTQTNEHLLQEGWRSFPSGHSSLAFAGLGFLTLFLAGQMRVFRPKADLGRCLLAFAPTIGALMIAISRLGDYRHDVWDVSAGAILGSLIAYSTYRRYYPALSDLHCDTPYEHADDAASYAAEGFSRLPNDEERALGQDELQPPRKSIRESRDQGHRQGSWENPETIPLNEAASSQGR</sequence>
<evidence type="ECO:0000259" key="8">
    <source>
        <dbReference type="SMART" id="SM00014"/>
    </source>
</evidence>
<dbReference type="FunFam" id="1.20.144.10:FF:000017">
    <property type="entry name" value="Diacylglycerol pyrophosphate phosphatase 1"/>
    <property type="match status" value="1"/>
</dbReference>
<evidence type="ECO:0000256" key="7">
    <source>
        <dbReference type="SAM" id="Phobius"/>
    </source>
</evidence>
<dbReference type="CDD" id="cd03390">
    <property type="entry name" value="PAP2_containing_1_like"/>
    <property type="match status" value="1"/>
</dbReference>
<reference evidence="9 10" key="1">
    <citation type="submission" date="2015-04" db="EMBL/GenBank/DDBJ databases">
        <authorList>
            <person name="Syromyatnikov M.Y."/>
            <person name="Popov V.N."/>
        </authorList>
    </citation>
    <scope>NUCLEOTIDE SEQUENCE [LARGE SCALE GENOMIC DNA]</scope>
    <source>
        <strain evidence="9">WF-38-12</strain>
    </source>
</reference>
<evidence type="ECO:0000313" key="10">
    <source>
        <dbReference type="Proteomes" id="UP000054383"/>
    </source>
</evidence>